<reference evidence="1" key="2">
    <citation type="journal article" date="2022" name="Microbiol. Resour. Announc.">
        <title>Metagenome Sequencing to Explore Phylogenomics of Terrestrial Cyanobacteria.</title>
        <authorList>
            <person name="Ward R.D."/>
            <person name="Stajich J.E."/>
            <person name="Johansen J.R."/>
            <person name="Huntemann M."/>
            <person name="Clum A."/>
            <person name="Foster B."/>
            <person name="Foster B."/>
            <person name="Roux S."/>
            <person name="Palaniappan K."/>
            <person name="Varghese N."/>
            <person name="Mukherjee S."/>
            <person name="Reddy T.B.K."/>
            <person name="Daum C."/>
            <person name="Copeland A."/>
            <person name="Chen I.A."/>
            <person name="Ivanova N.N."/>
            <person name="Kyrpides N.C."/>
            <person name="Shapiro N."/>
            <person name="Eloe-Fadrosh E.A."/>
            <person name="Pietrasiak N."/>
        </authorList>
    </citation>
    <scope>NUCLEOTIDE SEQUENCE</scope>
    <source>
        <strain evidence="1">HA4357-MV3</strain>
    </source>
</reference>
<gene>
    <name evidence="1" type="ORF">KME28_14490</name>
</gene>
<dbReference type="EMBL" id="JAHHHW010000095">
    <property type="protein sequence ID" value="MBW4432895.1"/>
    <property type="molecule type" value="Genomic_DNA"/>
</dbReference>
<protein>
    <submittedName>
        <fullName evidence="1">Uncharacterized protein</fullName>
    </submittedName>
</protein>
<dbReference type="Proteomes" id="UP000813215">
    <property type="component" value="Unassembled WGS sequence"/>
</dbReference>
<reference evidence="1" key="1">
    <citation type="submission" date="2021-05" db="EMBL/GenBank/DDBJ databases">
        <authorList>
            <person name="Pietrasiak N."/>
            <person name="Ward R."/>
            <person name="Stajich J.E."/>
            <person name="Kurbessoian T."/>
        </authorList>
    </citation>
    <scope>NUCLEOTIDE SEQUENCE</scope>
    <source>
        <strain evidence="1">HA4357-MV3</strain>
    </source>
</reference>
<comment type="caution">
    <text evidence="1">The sequence shown here is derived from an EMBL/GenBank/DDBJ whole genome shotgun (WGS) entry which is preliminary data.</text>
</comment>
<evidence type="ECO:0000313" key="2">
    <source>
        <dbReference type="Proteomes" id="UP000813215"/>
    </source>
</evidence>
<sequence>MSHENGKYQTIHEIENLVTAFQNSTLPRCQWNHIAHLTVALYYLIYYGEKQAGERIRQDIQRYNAAMGIQTTKDSGYHETLTRFWVYMVRRYLLVNQQQVSLLQLTNGLIDSYGNKHLPLQYYSRDLLMSWEARNSWVKPDLQHLDVF</sequence>
<name>A0A9E3H8H0_9NOST</name>
<dbReference type="AlphaFoldDB" id="A0A9E3H8H0"/>
<evidence type="ECO:0000313" key="1">
    <source>
        <dbReference type="EMBL" id="MBW4432895.1"/>
    </source>
</evidence>
<organism evidence="1 2">
    <name type="scientific">Pelatocladus maniniholoensis HA4357-MV3</name>
    <dbReference type="NCBI Taxonomy" id="1117104"/>
    <lineage>
        <taxon>Bacteria</taxon>
        <taxon>Bacillati</taxon>
        <taxon>Cyanobacteriota</taxon>
        <taxon>Cyanophyceae</taxon>
        <taxon>Nostocales</taxon>
        <taxon>Nostocaceae</taxon>
        <taxon>Pelatocladus</taxon>
    </lineage>
</organism>
<accession>A0A9E3H8H0</accession>
<proteinExistence type="predicted"/>